<accession>A0AAV5BTB6</accession>
<dbReference type="AlphaFoldDB" id="A0AAV5BTB6"/>
<evidence type="ECO:0000313" key="5">
    <source>
        <dbReference type="Proteomes" id="UP001054889"/>
    </source>
</evidence>
<dbReference type="Gene3D" id="2.60.40.10">
    <property type="entry name" value="Immunoglobulins"/>
    <property type="match status" value="1"/>
</dbReference>
<feature type="compositionally biased region" description="Basic residues" evidence="2">
    <location>
        <begin position="286"/>
        <end position="295"/>
    </location>
</feature>
<comment type="similarity">
    <text evidence="1">Belongs to the glycosyl hydrolase 13 family.</text>
</comment>
<feature type="transmembrane region" description="Helical" evidence="3">
    <location>
        <begin position="40"/>
        <end position="61"/>
    </location>
</feature>
<feature type="region of interest" description="Disordered" evidence="2">
    <location>
        <begin position="176"/>
        <end position="197"/>
    </location>
</feature>
<evidence type="ECO:0000256" key="1">
    <source>
        <dbReference type="ARBA" id="ARBA00008061"/>
    </source>
</evidence>
<sequence>MTRRLGLHTRVLLRGFLPWSPSAVSAGGSGQRRLLARRRIVDVVLLIVLLFFLLRVGHFFVSSLSGWQHEAAEWAEAADTEPIKYIRTVHGRRASRASSSEPLPSHRLIPFQAHRALISCFPPRLLALFDAHRRLRQRSDGHARGRDGAEPATAAVRVGVYAEVVADVEIPVPLRPHPQKGRLGTGIARRRRRARRMSVRKASLNSRLSLCMDDHFPRKEPTRDARRLLDAIPHTLISALPLPPIPHGLLLPPRADDGPANRLLARPTLAPPPADGGAPLLPLPLPHRRRRRAPPARKDGGGYAVAVEVPAARVRARPSRWPLRRWEAAARSPPSSASPRTPFHVSFLLADAAGSGAEVRTHRGTSFRVPVGVGRGRPVPLGLSLSEDGGANFAVFSRSAKAVVLCLYGTGRDGGRARPVIGDFVPGTSVYDEGVTVPSMGCLAFLANMEPVFPFHQKKGPYFPYHFFSPMNMYSSERCSVSAIKSMKDMVKTMHRNGIEVLLEVVFTRIAEGGAVCQMISIRGIDGSSYYVADGVVGCNASVLNCNHPVTQKLILDSLRHWVLDFHVDGFCFINAPFLVKAAMSLLLSSAGTVVKKDHRRTVQSFKHG</sequence>
<reference evidence="4" key="1">
    <citation type="journal article" date="2018" name="DNA Res.">
        <title>Multiple hybrid de novo genome assembly of finger millet, an orphan allotetraploid crop.</title>
        <authorList>
            <person name="Hatakeyama M."/>
            <person name="Aluri S."/>
            <person name="Balachadran M.T."/>
            <person name="Sivarajan S.R."/>
            <person name="Patrignani A."/>
            <person name="Gruter S."/>
            <person name="Poveda L."/>
            <person name="Shimizu-Inatsugi R."/>
            <person name="Baeten J."/>
            <person name="Francoijs K.J."/>
            <person name="Nataraja K.N."/>
            <person name="Reddy Y.A.N."/>
            <person name="Phadnis S."/>
            <person name="Ravikumar R.L."/>
            <person name="Schlapbach R."/>
            <person name="Sreeman S.M."/>
            <person name="Shimizu K.K."/>
        </authorList>
    </citation>
    <scope>NUCLEOTIDE SEQUENCE</scope>
</reference>
<keyword evidence="3" id="KW-0812">Transmembrane</keyword>
<keyword evidence="3" id="KW-0472">Membrane</keyword>
<dbReference type="SUPFAM" id="SSF51445">
    <property type="entry name" value="(Trans)glycosidases"/>
    <property type="match status" value="1"/>
</dbReference>
<dbReference type="SUPFAM" id="SSF81296">
    <property type="entry name" value="E set domains"/>
    <property type="match status" value="1"/>
</dbReference>
<dbReference type="InterPro" id="IPR017853">
    <property type="entry name" value="GH"/>
</dbReference>
<dbReference type="PANTHER" id="PTHR43002">
    <property type="entry name" value="GLYCOGEN DEBRANCHING ENZYME"/>
    <property type="match status" value="1"/>
</dbReference>
<keyword evidence="3" id="KW-1133">Transmembrane helix</keyword>
<dbReference type="InterPro" id="IPR014756">
    <property type="entry name" value="Ig_E-set"/>
</dbReference>
<gene>
    <name evidence="4" type="primary">ga04565</name>
    <name evidence="4" type="ORF">PR202_ga04565</name>
</gene>
<reference evidence="4" key="2">
    <citation type="submission" date="2021-12" db="EMBL/GenBank/DDBJ databases">
        <title>Resequencing data analysis of finger millet.</title>
        <authorList>
            <person name="Hatakeyama M."/>
            <person name="Aluri S."/>
            <person name="Balachadran M.T."/>
            <person name="Sivarajan S.R."/>
            <person name="Poveda L."/>
            <person name="Shimizu-Inatsugi R."/>
            <person name="Schlapbach R."/>
            <person name="Sreeman S.M."/>
            <person name="Shimizu K.K."/>
        </authorList>
    </citation>
    <scope>NUCLEOTIDE SEQUENCE</scope>
</reference>
<dbReference type="GO" id="GO:0004553">
    <property type="term" value="F:hydrolase activity, hydrolyzing O-glycosyl compounds"/>
    <property type="evidence" value="ECO:0007669"/>
    <property type="project" value="UniProtKB-ARBA"/>
</dbReference>
<organism evidence="4 5">
    <name type="scientific">Eleusine coracana subsp. coracana</name>
    <dbReference type="NCBI Taxonomy" id="191504"/>
    <lineage>
        <taxon>Eukaryota</taxon>
        <taxon>Viridiplantae</taxon>
        <taxon>Streptophyta</taxon>
        <taxon>Embryophyta</taxon>
        <taxon>Tracheophyta</taxon>
        <taxon>Spermatophyta</taxon>
        <taxon>Magnoliopsida</taxon>
        <taxon>Liliopsida</taxon>
        <taxon>Poales</taxon>
        <taxon>Poaceae</taxon>
        <taxon>PACMAD clade</taxon>
        <taxon>Chloridoideae</taxon>
        <taxon>Cynodonteae</taxon>
        <taxon>Eleusininae</taxon>
        <taxon>Eleusine</taxon>
    </lineage>
</organism>
<keyword evidence="5" id="KW-1185">Reference proteome</keyword>
<dbReference type="Gene3D" id="3.20.20.80">
    <property type="entry name" value="Glycosidases"/>
    <property type="match status" value="1"/>
</dbReference>
<dbReference type="EMBL" id="BQKI01000002">
    <property type="protein sequence ID" value="GJM88494.1"/>
    <property type="molecule type" value="Genomic_DNA"/>
</dbReference>
<name>A0AAV5BTB6_ELECO</name>
<protein>
    <submittedName>
        <fullName evidence="4">Uncharacterized protein</fullName>
    </submittedName>
</protein>
<evidence type="ECO:0000256" key="3">
    <source>
        <dbReference type="SAM" id="Phobius"/>
    </source>
</evidence>
<dbReference type="InterPro" id="IPR013783">
    <property type="entry name" value="Ig-like_fold"/>
</dbReference>
<proteinExistence type="inferred from homology"/>
<evidence type="ECO:0000313" key="4">
    <source>
        <dbReference type="EMBL" id="GJM88494.1"/>
    </source>
</evidence>
<feature type="compositionally biased region" description="Basic residues" evidence="2">
    <location>
        <begin position="188"/>
        <end position="197"/>
    </location>
</feature>
<comment type="caution">
    <text evidence="4">The sequence shown here is derived from an EMBL/GenBank/DDBJ whole genome shotgun (WGS) entry which is preliminary data.</text>
</comment>
<dbReference type="Proteomes" id="UP001054889">
    <property type="component" value="Unassembled WGS sequence"/>
</dbReference>
<evidence type="ECO:0000256" key="2">
    <source>
        <dbReference type="SAM" id="MobiDB-lite"/>
    </source>
</evidence>
<feature type="region of interest" description="Disordered" evidence="2">
    <location>
        <begin position="260"/>
        <end position="301"/>
    </location>
</feature>